<dbReference type="AlphaFoldDB" id="A0A0W0RV28"/>
<sequence>MVLYEVNLAIDEAVYPQFQLWLKKHVKEMLQLPGFMQARILKSEHERTKEQEKLTVQYQLENREFLDVYFAEFAPKMREEGLNLFKDKFSAQRRIFEIHDTIVK</sequence>
<accession>A0A0W0RV28</accession>
<keyword evidence="2" id="KW-1185">Reference proteome</keyword>
<dbReference type="EMBL" id="LNXU01000012">
    <property type="protein sequence ID" value="KTC74922.1"/>
    <property type="molecule type" value="Genomic_DNA"/>
</dbReference>
<dbReference type="Pfam" id="PF14114">
    <property type="entry name" value="DUF4286"/>
    <property type="match status" value="1"/>
</dbReference>
<dbReference type="OrthoDB" id="34442at2"/>
<dbReference type="Proteomes" id="UP000054695">
    <property type="component" value="Unassembled WGS sequence"/>
</dbReference>
<name>A0A0W0RV28_LEGBO</name>
<reference evidence="1 2" key="1">
    <citation type="submission" date="2015-11" db="EMBL/GenBank/DDBJ databases">
        <title>Genomic analysis of 38 Legionella species identifies large and diverse effector repertoires.</title>
        <authorList>
            <person name="Burstein D."/>
            <person name="Amaro F."/>
            <person name="Zusman T."/>
            <person name="Lifshitz Z."/>
            <person name="Cohen O."/>
            <person name="Gilbert J.A."/>
            <person name="Pupko T."/>
            <person name="Shuman H.A."/>
            <person name="Segal G."/>
        </authorList>
    </citation>
    <scope>NUCLEOTIDE SEQUENCE [LARGE SCALE GENOMIC DNA]</scope>
    <source>
        <strain evidence="1 2">WIGA</strain>
    </source>
</reference>
<dbReference type="RefSeq" id="WP_058458600.1">
    <property type="nucleotide sequence ID" value="NZ_CAAAIY010000004.1"/>
</dbReference>
<protein>
    <recommendedName>
        <fullName evidence="3">DUF4286 domain-containing protein</fullName>
    </recommendedName>
</protein>
<comment type="caution">
    <text evidence="1">The sequence shown here is derived from an EMBL/GenBank/DDBJ whole genome shotgun (WGS) entry which is preliminary data.</text>
</comment>
<proteinExistence type="predicted"/>
<dbReference type="PATRIC" id="fig|447.4.peg.984"/>
<evidence type="ECO:0000313" key="2">
    <source>
        <dbReference type="Proteomes" id="UP000054695"/>
    </source>
</evidence>
<evidence type="ECO:0008006" key="3">
    <source>
        <dbReference type="Google" id="ProtNLM"/>
    </source>
</evidence>
<gene>
    <name evidence="1" type="ORF">Lboz_0909</name>
</gene>
<evidence type="ECO:0000313" key="1">
    <source>
        <dbReference type="EMBL" id="KTC74922.1"/>
    </source>
</evidence>
<dbReference type="STRING" id="447.Lboz_0909"/>
<dbReference type="InterPro" id="IPR025563">
    <property type="entry name" value="DUF4286"/>
</dbReference>
<organism evidence="1 2">
    <name type="scientific">Legionella bozemanae</name>
    <name type="common">Fluoribacter bozemanae</name>
    <dbReference type="NCBI Taxonomy" id="447"/>
    <lineage>
        <taxon>Bacteria</taxon>
        <taxon>Pseudomonadati</taxon>
        <taxon>Pseudomonadota</taxon>
        <taxon>Gammaproteobacteria</taxon>
        <taxon>Legionellales</taxon>
        <taxon>Legionellaceae</taxon>
        <taxon>Legionella</taxon>
    </lineage>
</organism>